<sequence length="281" mass="32630">MPVQFDRPDLQLYESALFRTVSTLIIGKDHLLLVDPTWLPQEIEVLHARVEELRRGRTCYLLFTHSDYDHIIGFGRFEDWHTLASEAFVGIADPDEPIRQILDFDDAYYITRGYPVRYPRIDTSLAGNGVSRLLGSEEYLFFRAPGHNPDGIIALNRQRGILIVGDYLSNIEFPYVYHSVSAYRATLDRLEGIIRDHEIRVLVSGHGDHATLPSEMLERVRESREYLDELEAAVRHDRTFDLDRLFTRYRFPGIMRKYHADNLALMKQHVAEEELKAPDQS</sequence>
<accession>A0A4S4NM34</accession>
<dbReference type="InterPro" id="IPR050855">
    <property type="entry name" value="NDM-1-like"/>
</dbReference>
<keyword evidence="3" id="KW-1185">Reference proteome</keyword>
<dbReference type="GO" id="GO:0016787">
    <property type="term" value="F:hydrolase activity"/>
    <property type="evidence" value="ECO:0007669"/>
    <property type="project" value="UniProtKB-KW"/>
</dbReference>
<reference evidence="2 3" key="1">
    <citation type="submission" date="2019-04" db="EMBL/GenBank/DDBJ databases">
        <title>Lewinella litorea sp. nov., isolated from a marine sand.</title>
        <authorList>
            <person name="Yoon J.-H."/>
        </authorList>
    </citation>
    <scope>NUCLEOTIDE SEQUENCE [LARGE SCALE GENOMIC DNA]</scope>
    <source>
        <strain evidence="2 3">HSMS-39</strain>
    </source>
</reference>
<evidence type="ECO:0000313" key="3">
    <source>
        <dbReference type="Proteomes" id="UP000308528"/>
    </source>
</evidence>
<dbReference type="Gene3D" id="3.60.15.10">
    <property type="entry name" value="Ribonuclease Z/Hydroxyacylglutathione hydrolase-like"/>
    <property type="match status" value="1"/>
</dbReference>
<organism evidence="2 3">
    <name type="scientific">Neolewinella litorea</name>
    <dbReference type="NCBI Taxonomy" id="2562452"/>
    <lineage>
        <taxon>Bacteria</taxon>
        <taxon>Pseudomonadati</taxon>
        <taxon>Bacteroidota</taxon>
        <taxon>Saprospiria</taxon>
        <taxon>Saprospirales</taxon>
        <taxon>Lewinellaceae</taxon>
        <taxon>Neolewinella</taxon>
    </lineage>
</organism>
<comment type="caution">
    <text evidence="2">The sequence shown here is derived from an EMBL/GenBank/DDBJ whole genome shotgun (WGS) entry which is preliminary data.</text>
</comment>
<dbReference type="EMBL" id="SRSF01000003">
    <property type="protein sequence ID" value="THH39977.1"/>
    <property type="molecule type" value="Genomic_DNA"/>
</dbReference>
<dbReference type="AlphaFoldDB" id="A0A4S4NM34"/>
<dbReference type="PANTHER" id="PTHR42951:SF17">
    <property type="entry name" value="METALLO-BETA-LACTAMASE DOMAIN-CONTAINING PROTEIN"/>
    <property type="match status" value="1"/>
</dbReference>
<dbReference type="Pfam" id="PF00753">
    <property type="entry name" value="Lactamase_B"/>
    <property type="match status" value="1"/>
</dbReference>
<dbReference type="SUPFAM" id="SSF56281">
    <property type="entry name" value="Metallo-hydrolase/oxidoreductase"/>
    <property type="match status" value="1"/>
</dbReference>
<dbReference type="Proteomes" id="UP000308528">
    <property type="component" value="Unassembled WGS sequence"/>
</dbReference>
<dbReference type="InterPro" id="IPR001279">
    <property type="entry name" value="Metallo-B-lactamas"/>
</dbReference>
<evidence type="ECO:0000259" key="1">
    <source>
        <dbReference type="SMART" id="SM00849"/>
    </source>
</evidence>
<protein>
    <submittedName>
        <fullName evidence="2">MBL fold metallo-hydrolase</fullName>
    </submittedName>
</protein>
<keyword evidence="2" id="KW-0378">Hydrolase</keyword>
<dbReference type="OrthoDB" id="1491389at2"/>
<dbReference type="PANTHER" id="PTHR42951">
    <property type="entry name" value="METALLO-BETA-LACTAMASE DOMAIN-CONTAINING"/>
    <property type="match status" value="1"/>
</dbReference>
<name>A0A4S4NM34_9BACT</name>
<dbReference type="InterPro" id="IPR036866">
    <property type="entry name" value="RibonucZ/Hydroxyglut_hydro"/>
</dbReference>
<gene>
    <name evidence="2" type="ORF">E4021_10250</name>
</gene>
<dbReference type="SMART" id="SM00849">
    <property type="entry name" value="Lactamase_B"/>
    <property type="match status" value="1"/>
</dbReference>
<dbReference type="RefSeq" id="WP_136459041.1">
    <property type="nucleotide sequence ID" value="NZ_SRSF01000003.1"/>
</dbReference>
<evidence type="ECO:0000313" key="2">
    <source>
        <dbReference type="EMBL" id="THH39977.1"/>
    </source>
</evidence>
<feature type="domain" description="Metallo-beta-lactamase" evidence="1">
    <location>
        <begin position="19"/>
        <end position="206"/>
    </location>
</feature>
<proteinExistence type="predicted"/>